<dbReference type="AlphaFoldDB" id="A0AA39TSL6"/>
<evidence type="ECO:0008006" key="4">
    <source>
        <dbReference type="Google" id="ProtNLM"/>
    </source>
</evidence>
<organism evidence="2 3">
    <name type="scientific">Armillaria luteobubalina</name>
    <dbReference type="NCBI Taxonomy" id="153913"/>
    <lineage>
        <taxon>Eukaryota</taxon>
        <taxon>Fungi</taxon>
        <taxon>Dikarya</taxon>
        <taxon>Basidiomycota</taxon>
        <taxon>Agaricomycotina</taxon>
        <taxon>Agaricomycetes</taxon>
        <taxon>Agaricomycetidae</taxon>
        <taxon>Agaricales</taxon>
        <taxon>Marasmiineae</taxon>
        <taxon>Physalacriaceae</taxon>
        <taxon>Armillaria</taxon>
    </lineage>
</organism>
<dbReference type="SUPFAM" id="SSF49503">
    <property type="entry name" value="Cupredoxins"/>
    <property type="match status" value="1"/>
</dbReference>
<gene>
    <name evidence="2" type="ORF">EDD18DRAFT_1460410</name>
</gene>
<evidence type="ECO:0000313" key="3">
    <source>
        <dbReference type="Proteomes" id="UP001175228"/>
    </source>
</evidence>
<name>A0AA39TSL6_9AGAR</name>
<keyword evidence="1" id="KW-0732">Signal</keyword>
<comment type="caution">
    <text evidence="2">The sequence shown here is derived from an EMBL/GenBank/DDBJ whole genome shotgun (WGS) entry which is preliminary data.</text>
</comment>
<protein>
    <recommendedName>
        <fullName evidence="4">Phytocyanin domain-containing protein</fullName>
    </recommendedName>
</protein>
<proteinExistence type="predicted"/>
<evidence type="ECO:0000313" key="2">
    <source>
        <dbReference type="EMBL" id="KAK0499511.1"/>
    </source>
</evidence>
<dbReference type="InterPro" id="IPR008972">
    <property type="entry name" value="Cupredoxin"/>
</dbReference>
<dbReference type="EMBL" id="JAUEPU010000009">
    <property type="protein sequence ID" value="KAK0499511.1"/>
    <property type="molecule type" value="Genomic_DNA"/>
</dbReference>
<feature type="chain" id="PRO_5041437108" description="Phytocyanin domain-containing protein" evidence="1">
    <location>
        <begin position="29"/>
        <end position="210"/>
    </location>
</feature>
<dbReference type="InterPro" id="IPR052953">
    <property type="entry name" value="Ser-rich/MCO-related"/>
</dbReference>
<keyword evidence="3" id="KW-1185">Reference proteome</keyword>
<dbReference type="Proteomes" id="UP001175228">
    <property type="component" value="Unassembled WGS sequence"/>
</dbReference>
<sequence length="210" mass="22149">MPYRLSSPASMKTSTILALFVAVPLVSAANITVSVGKDVTGTKGLGFSPPYIYPNIGDLIVFEFESGNHSVVESNFTTPCTPNGRFDSEVQTVPNSTDLGAPGLPTVDYYINSTDTLWFSDQAGDNCKQGAVFIVNPTAAQTAAQFKANAMATALSTNTTSGPQHNVSTSIQTPSGLGITAVICRSFCSDNCDKTCFYVDLSQKYPDGST</sequence>
<dbReference type="PANTHER" id="PTHR34883">
    <property type="entry name" value="SERINE-RICH PROTEIN, PUTATIVE-RELATED-RELATED"/>
    <property type="match status" value="1"/>
</dbReference>
<dbReference type="PANTHER" id="PTHR34883:SF4">
    <property type="entry name" value="CUPREDOXIN"/>
    <property type="match status" value="1"/>
</dbReference>
<evidence type="ECO:0000256" key="1">
    <source>
        <dbReference type="SAM" id="SignalP"/>
    </source>
</evidence>
<dbReference type="Gene3D" id="2.60.40.420">
    <property type="entry name" value="Cupredoxins - blue copper proteins"/>
    <property type="match status" value="1"/>
</dbReference>
<feature type="signal peptide" evidence="1">
    <location>
        <begin position="1"/>
        <end position="28"/>
    </location>
</feature>
<accession>A0AA39TSL6</accession>
<reference evidence="2" key="1">
    <citation type="submission" date="2023-06" db="EMBL/GenBank/DDBJ databases">
        <authorList>
            <consortium name="Lawrence Berkeley National Laboratory"/>
            <person name="Ahrendt S."/>
            <person name="Sahu N."/>
            <person name="Indic B."/>
            <person name="Wong-Bajracharya J."/>
            <person name="Merenyi Z."/>
            <person name="Ke H.-M."/>
            <person name="Monk M."/>
            <person name="Kocsube S."/>
            <person name="Drula E."/>
            <person name="Lipzen A."/>
            <person name="Balint B."/>
            <person name="Henrissat B."/>
            <person name="Andreopoulos B."/>
            <person name="Martin F.M."/>
            <person name="Harder C.B."/>
            <person name="Rigling D."/>
            <person name="Ford K.L."/>
            <person name="Foster G.D."/>
            <person name="Pangilinan J."/>
            <person name="Papanicolaou A."/>
            <person name="Barry K."/>
            <person name="LaButti K."/>
            <person name="Viragh M."/>
            <person name="Koriabine M."/>
            <person name="Yan M."/>
            <person name="Riley R."/>
            <person name="Champramary S."/>
            <person name="Plett K.L."/>
            <person name="Tsai I.J."/>
            <person name="Slot J."/>
            <person name="Sipos G."/>
            <person name="Plett J."/>
            <person name="Nagy L.G."/>
            <person name="Grigoriev I.V."/>
        </authorList>
    </citation>
    <scope>NUCLEOTIDE SEQUENCE</scope>
    <source>
        <strain evidence="2">HWK02</strain>
    </source>
</reference>